<organism evidence="1 2">
    <name type="scientific">Dialister micraerophilus DSM 19965</name>
    <dbReference type="NCBI Taxonomy" id="888062"/>
    <lineage>
        <taxon>Bacteria</taxon>
        <taxon>Bacillati</taxon>
        <taxon>Bacillota</taxon>
        <taxon>Negativicutes</taxon>
        <taxon>Veillonellales</taxon>
        <taxon>Veillonellaceae</taxon>
        <taxon>Dialister</taxon>
    </lineage>
</organism>
<reference evidence="1 2" key="1">
    <citation type="submission" date="2011-02" db="EMBL/GenBank/DDBJ databases">
        <authorList>
            <person name="Muzny D."/>
            <person name="Qin X."/>
            <person name="Deng J."/>
            <person name="Jiang H."/>
            <person name="Liu Y."/>
            <person name="Qu J."/>
            <person name="Song X.-Z."/>
            <person name="Zhang L."/>
            <person name="Thornton R."/>
            <person name="Coyle M."/>
            <person name="Francisco L."/>
            <person name="Jackson L."/>
            <person name="Javaid M."/>
            <person name="Korchina V."/>
            <person name="Kovar C."/>
            <person name="Mata R."/>
            <person name="Mathew T."/>
            <person name="Ngo R."/>
            <person name="Nguyen L."/>
            <person name="Nguyen N."/>
            <person name="Okwuonu G."/>
            <person name="Ongeri F."/>
            <person name="Pham C."/>
            <person name="Simmons D."/>
            <person name="Wilczek-Boney K."/>
            <person name="Hale W."/>
            <person name="Jakkamsetti A."/>
            <person name="Pham P."/>
            <person name="Ruth R."/>
            <person name="San Lucas F."/>
            <person name="Warren J."/>
            <person name="Zhang J."/>
            <person name="Zhao Z."/>
            <person name="Zhou C."/>
            <person name="Zhu D."/>
            <person name="Lee S."/>
            <person name="Bess C."/>
            <person name="Blankenburg K."/>
            <person name="Forbes L."/>
            <person name="Fu Q."/>
            <person name="Gubbala S."/>
            <person name="Hirani K."/>
            <person name="Jayaseelan J.C."/>
            <person name="Lara F."/>
            <person name="Munidasa M."/>
            <person name="Palculict T."/>
            <person name="Patil S."/>
            <person name="Pu L.-L."/>
            <person name="Saada N."/>
            <person name="Tang L."/>
            <person name="Weissenberger G."/>
            <person name="Zhu Y."/>
            <person name="Hemphill L."/>
            <person name="Shang Y."/>
            <person name="Youmans B."/>
            <person name="Ayvaz T."/>
            <person name="Ross M."/>
            <person name="Santibanez J."/>
            <person name="Aqrawi P."/>
            <person name="Gross S."/>
            <person name="Joshi V."/>
            <person name="Fowler G."/>
            <person name="Nazareth L."/>
            <person name="Reid J."/>
            <person name="Worley K."/>
            <person name="Petrosino J."/>
            <person name="Highlander S."/>
            <person name="Gibbs R."/>
        </authorList>
    </citation>
    <scope>NUCLEOTIDE SEQUENCE [LARGE SCALE GENOMIC DNA]</scope>
    <source>
        <strain evidence="1 2">DSM 19965</strain>
    </source>
</reference>
<sequence>MKKLSPFIVIEINVSKELCFFKNTFEISDVKSDNKIFAVEFIETFENYDNFLYVKCYSFYMYD</sequence>
<gene>
    <name evidence="1" type="ORF">HMPREF9083_0988</name>
</gene>
<comment type="caution">
    <text evidence="1">The sequence shown here is derived from an EMBL/GenBank/DDBJ whole genome shotgun (WGS) entry which is preliminary data.</text>
</comment>
<name>F2BXS0_9FIRM</name>
<proteinExistence type="predicted"/>
<evidence type="ECO:0000313" key="1">
    <source>
        <dbReference type="EMBL" id="EGF13205.1"/>
    </source>
</evidence>
<dbReference type="HOGENOM" id="CLU_2878604_0_0_9"/>
<dbReference type="STRING" id="888062.HMPREF9083_0988"/>
<accession>F2BXS0</accession>
<keyword evidence="2" id="KW-1185">Reference proteome</keyword>
<dbReference type="AlphaFoldDB" id="F2BXS0"/>
<dbReference type="Proteomes" id="UP000003503">
    <property type="component" value="Unassembled WGS sequence"/>
</dbReference>
<protein>
    <submittedName>
        <fullName evidence="1">Uncharacterized protein</fullName>
    </submittedName>
</protein>
<evidence type="ECO:0000313" key="2">
    <source>
        <dbReference type="Proteomes" id="UP000003503"/>
    </source>
</evidence>
<dbReference type="EMBL" id="AFBB01000019">
    <property type="protein sequence ID" value="EGF13205.1"/>
    <property type="molecule type" value="Genomic_DNA"/>
</dbReference>